<feature type="region of interest" description="Disordered" evidence="1">
    <location>
        <begin position="1"/>
        <end position="27"/>
    </location>
</feature>
<evidence type="ECO:0000313" key="3">
    <source>
        <dbReference type="Proteomes" id="UP001183420"/>
    </source>
</evidence>
<feature type="compositionally biased region" description="Low complexity" evidence="1">
    <location>
        <begin position="141"/>
        <end position="153"/>
    </location>
</feature>
<keyword evidence="3" id="KW-1185">Reference proteome</keyword>
<dbReference type="Pfam" id="PF17230">
    <property type="entry name" value="DUF5304"/>
    <property type="match status" value="1"/>
</dbReference>
<evidence type="ECO:0000313" key="2">
    <source>
        <dbReference type="EMBL" id="MDT0323517.1"/>
    </source>
</evidence>
<feature type="region of interest" description="Disordered" evidence="1">
    <location>
        <begin position="128"/>
        <end position="173"/>
    </location>
</feature>
<sequence>MSDDVDRDDAQQHGARGAGAADEDAWAEACAEDLAAERERRRREHGEPPPATGDAVEELRRLAEAITGQLGRLGGSLGGLGGLAGAGLAAQARAAVEPVLERNAEAIQHLANAGQELLAAYRAAVLSHEQRWTRDAEQPSERPAQQPAQQPETASEKPNDPPAEGPSHRIDLD</sequence>
<feature type="compositionally biased region" description="Basic and acidic residues" evidence="1">
    <location>
        <begin position="37"/>
        <end position="47"/>
    </location>
</feature>
<dbReference type="Proteomes" id="UP001183420">
    <property type="component" value="Unassembled WGS sequence"/>
</dbReference>
<reference evidence="3" key="1">
    <citation type="submission" date="2023-07" db="EMBL/GenBank/DDBJ databases">
        <title>30 novel species of actinomycetes from the DSMZ collection.</title>
        <authorList>
            <person name="Nouioui I."/>
        </authorList>
    </citation>
    <scope>NUCLEOTIDE SEQUENCE [LARGE SCALE GENOMIC DNA]</scope>
    <source>
        <strain evidence="3">DSM 44918</strain>
    </source>
</reference>
<evidence type="ECO:0000256" key="1">
    <source>
        <dbReference type="SAM" id="MobiDB-lite"/>
    </source>
</evidence>
<feature type="compositionally biased region" description="Basic and acidic residues" evidence="1">
    <location>
        <begin position="128"/>
        <end position="140"/>
    </location>
</feature>
<dbReference type="InterPro" id="IPR035183">
    <property type="entry name" value="DUF5304"/>
</dbReference>
<gene>
    <name evidence="2" type="ORF">RNC47_34970</name>
</gene>
<proteinExistence type="predicted"/>
<feature type="region of interest" description="Disordered" evidence="1">
    <location>
        <begin position="37"/>
        <end position="56"/>
    </location>
</feature>
<name>A0ABU2M2A5_9ACTN</name>
<accession>A0ABU2M2A5</accession>
<comment type="caution">
    <text evidence="2">The sequence shown here is derived from an EMBL/GenBank/DDBJ whole genome shotgun (WGS) entry which is preliminary data.</text>
</comment>
<dbReference type="EMBL" id="JAVREM010000116">
    <property type="protein sequence ID" value="MDT0323517.1"/>
    <property type="molecule type" value="Genomic_DNA"/>
</dbReference>
<dbReference type="RefSeq" id="WP_311604777.1">
    <property type="nucleotide sequence ID" value="NZ_JAVREM010000116.1"/>
</dbReference>
<organism evidence="2 3">
    <name type="scientific">Streptomyces millisiae</name>
    <dbReference type="NCBI Taxonomy" id="3075542"/>
    <lineage>
        <taxon>Bacteria</taxon>
        <taxon>Bacillati</taxon>
        <taxon>Actinomycetota</taxon>
        <taxon>Actinomycetes</taxon>
        <taxon>Kitasatosporales</taxon>
        <taxon>Streptomycetaceae</taxon>
        <taxon>Streptomyces</taxon>
    </lineage>
</organism>
<protein>
    <submittedName>
        <fullName evidence="2">DUF5304 family protein</fullName>
    </submittedName>
</protein>